<dbReference type="OrthoDB" id="5290956at2"/>
<evidence type="ECO:0000256" key="5">
    <source>
        <dbReference type="ARBA" id="ARBA00023136"/>
    </source>
</evidence>
<dbReference type="GO" id="GO:0017038">
    <property type="term" value="P:protein import"/>
    <property type="evidence" value="ECO:0007669"/>
    <property type="project" value="TreeGrafter"/>
</dbReference>
<name>A0A317C4U8_9GAMM</name>
<keyword evidence="6" id="KW-0653">Protein transport</keyword>
<evidence type="ECO:0000256" key="4">
    <source>
        <dbReference type="ARBA" id="ARBA00022989"/>
    </source>
</evidence>
<organism evidence="9 10">
    <name type="scientific">Leucothrix pacifica</name>
    <dbReference type="NCBI Taxonomy" id="1247513"/>
    <lineage>
        <taxon>Bacteria</taxon>
        <taxon>Pseudomonadati</taxon>
        <taxon>Pseudomonadota</taxon>
        <taxon>Gammaproteobacteria</taxon>
        <taxon>Thiotrichales</taxon>
        <taxon>Thiotrichaceae</taxon>
        <taxon>Leucothrix</taxon>
    </lineage>
</organism>
<evidence type="ECO:0000256" key="7">
    <source>
        <dbReference type="SAM" id="Phobius"/>
    </source>
</evidence>
<dbReference type="GO" id="GO:0005886">
    <property type="term" value="C:plasma membrane"/>
    <property type="evidence" value="ECO:0007669"/>
    <property type="project" value="UniProtKB-SubCell"/>
</dbReference>
<comment type="similarity">
    <text evidence="6">Belongs to the exbB/tolQ family.</text>
</comment>
<dbReference type="AlphaFoldDB" id="A0A317C4U8"/>
<keyword evidence="6" id="KW-0813">Transport</keyword>
<proteinExistence type="inferred from homology"/>
<feature type="transmembrane region" description="Helical" evidence="7">
    <location>
        <begin position="32"/>
        <end position="54"/>
    </location>
</feature>
<protein>
    <recommendedName>
        <fullName evidence="8">MotA/TolQ/ExbB proton channel domain-containing protein</fullName>
    </recommendedName>
</protein>
<feature type="transmembrane region" description="Helical" evidence="7">
    <location>
        <begin position="181"/>
        <end position="199"/>
    </location>
</feature>
<dbReference type="PANTHER" id="PTHR30625">
    <property type="entry name" value="PROTEIN TOLQ"/>
    <property type="match status" value="1"/>
</dbReference>
<evidence type="ECO:0000313" key="10">
    <source>
        <dbReference type="Proteomes" id="UP000245539"/>
    </source>
</evidence>
<dbReference type="InterPro" id="IPR002898">
    <property type="entry name" value="MotA_ExbB_proton_chnl"/>
</dbReference>
<evidence type="ECO:0000256" key="6">
    <source>
        <dbReference type="RuleBase" id="RU004057"/>
    </source>
</evidence>
<dbReference type="Pfam" id="PF01618">
    <property type="entry name" value="MotA_ExbB"/>
    <property type="match status" value="1"/>
</dbReference>
<gene>
    <name evidence="9" type="ORF">DKW60_21495</name>
</gene>
<keyword evidence="3 7" id="KW-0812">Transmembrane</keyword>
<evidence type="ECO:0000256" key="2">
    <source>
        <dbReference type="ARBA" id="ARBA00022475"/>
    </source>
</evidence>
<comment type="caution">
    <text evidence="9">The sequence shown here is derived from an EMBL/GenBank/DDBJ whole genome shotgun (WGS) entry which is preliminary data.</text>
</comment>
<dbReference type="InterPro" id="IPR050790">
    <property type="entry name" value="ExbB/TolQ_transport"/>
</dbReference>
<evidence type="ECO:0000256" key="3">
    <source>
        <dbReference type="ARBA" id="ARBA00022692"/>
    </source>
</evidence>
<keyword evidence="5 7" id="KW-0472">Membrane</keyword>
<feature type="domain" description="MotA/TolQ/ExbB proton channel" evidence="8">
    <location>
        <begin position="168"/>
        <end position="265"/>
    </location>
</feature>
<evidence type="ECO:0000259" key="8">
    <source>
        <dbReference type="Pfam" id="PF01618"/>
    </source>
</evidence>
<keyword evidence="4 7" id="KW-1133">Transmembrane helix</keyword>
<feature type="transmembrane region" description="Helical" evidence="7">
    <location>
        <begin position="233"/>
        <end position="257"/>
    </location>
</feature>
<keyword evidence="2" id="KW-1003">Cell membrane</keyword>
<evidence type="ECO:0000313" key="9">
    <source>
        <dbReference type="EMBL" id="PWQ92393.1"/>
    </source>
</evidence>
<comment type="subcellular location">
    <subcellularLocation>
        <location evidence="1">Cell membrane</location>
        <topology evidence="1">Multi-pass membrane protein</topology>
    </subcellularLocation>
    <subcellularLocation>
        <location evidence="6">Membrane</location>
        <topology evidence="6">Multi-pass membrane protein</topology>
    </subcellularLocation>
</comment>
<dbReference type="EMBL" id="QGKM01000094">
    <property type="protein sequence ID" value="PWQ92393.1"/>
    <property type="molecule type" value="Genomic_DNA"/>
</dbReference>
<feature type="transmembrane region" description="Helical" evidence="7">
    <location>
        <begin position="66"/>
        <end position="88"/>
    </location>
</feature>
<accession>A0A317C4U8</accession>
<sequence>MERESTVTQEPVSRVSPLAVTTTRQYPIEQAFFQPLVLSAILILLPALAVQFVMDMDTLPRILKILIGNWISPLILWFFVASLAHLWMKRGKLIREERQSEVVAKHALPAVLNSSVPGVDNNLLWTSVRQQVPSSKVPSDNLLLTRLRLYLGQKHPSSDVDEAFGITEREYMRGSFSLSRFMVWAIPILGFIGTVWGISNGIAHFSDAMTSTSSVTDVSSMLKDNLPLVTNSLATAFDTTLLALLLSVPLMMTMIWLEKREEAYLIQLDQQWFHEIKPRLETFSGHTAATAMSANGETAAPGMAPVQSVANEIKLLSTQVGALQETMEDLYEMIFESRLSDYKKHGK</sequence>
<keyword evidence="10" id="KW-1185">Reference proteome</keyword>
<dbReference type="Proteomes" id="UP000245539">
    <property type="component" value="Unassembled WGS sequence"/>
</dbReference>
<dbReference type="PANTHER" id="PTHR30625:SF11">
    <property type="entry name" value="MOTA_TOLQ_EXBB PROTON CHANNEL DOMAIN-CONTAINING PROTEIN"/>
    <property type="match status" value="1"/>
</dbReference>
<reference evidence="9 10" key="1">
    <citation type="submission" date="2018-05" db="EMBL/GenBank/DDBJ databases">
        <title>Leucothrix arctica sp. nov., isolated from Arctic seawater.</title>
        <authorList>
            <person name="Choi A."/>
            <person name="Baek K."/>
        </authorList>
    </citation>
    <scope>NUCLEOTIDE SEQUENCE [LARGE SCALE GENOMIC DNA]</scope>
    <source>
        <strain evidence="9 10">JCM 18388</strain>
    </source>
</reference>
<evidence type="ECO:0000256" key="1">
    <source>
        <dbReference type="ARBA" id="ARBA00004651"/>
    </source>
</evidence>